<dbReference type="Pfam" id="PF13360">
    <property type="entry name" value="PQQ_2"/>
    <property type="match status" value="1"/>
</dbReference>
<reference evidence="3 4" key="1">
    <citation type="journal article" date="2014" name="PLoS Genet.">
        <title>Phylogenetically driven sequencing of extremely halophilic archaea reveals strategies for static and dynamic osmo-response.</title>
        <authorList>
            <person name="Becker E.A."/>
            <person name="Seitzer P.M."/>
            <person name="Tritt A."/>
            <person name="Larsen D."/>
            <person name="Krusor M."/>
            <person name="Yao A.I."/>
            <person name="Wu D."/>
            <person name="Madern D."/>
            <person name="Eisen J.A."/>
            <person name="Darling A.E."/>
            <person name="Facciotti M.T."/>
        </authorList>
    </citation>
    <scope>NUCLEOTIDE SEQUENCE [LARGE SCALE GENOMIC DNA]</scope>
    <source>
        <strain evidence="3 4">JCM 12255</strain>
    </source>
</reference>
<evidence type="ECO:0000256" key="1">
    <source>
        <dbReference type="SAM" id="MobiDB-lite"/>
    </source>
</evidence>
<keyword evidence="4" id="KW-1185">Reference proteome</keyword>
<dbReference type="Gene3D" id="2.40.10.480">
    <property type="match status" value="1"/>
</dbReference>
<evidence type="ECO:0000313" key="3">
    <source>
        <dbReference type="EMBL" id="ELY61655.1"/>
    </source>
</evidence>
<dbReference type="PROSITE" id="PS51257">
    <property type="entry name" value="PROKAR_LIPOPROTEIN"/>
    <property type="match status" value="1"/>
</dbReference>
<dbReference type="InterPro" id="IPR018391">
    <property type="entry name" value="PQQ_b-propeller_rpt"/>
</dbReference>
<gene>
    <name evidence="3" type="ORF">C493_02286</name>
</gene>
<dbReference type="InterPro" id="IPR015943">
    <property type="entry name" value="WD40/YVTN_repeat-like_dom_sf"/>
</dbReference>
<dbReference type="SUPFAM" id="SSF50998">
    <property type="entry name" value="Quinoprotein alcohol dehydrogenase-like"/>
    <property type="match status" value="2"/>
</dbReference>
<dbReference type="OrthoDB" id="8638at2157"/>
<proteinExistence type="predicted"/>
<name>L9XIW2_9EURY</name>
<dbReference type="InterPro" id="IPR002372">
    <property type="entry name" value="PQQ_rpt_dom"/>
</dbReference>
<sequence length="441" mass="47789">MDGRSIRTRRQWLAACGTAVGATTLAGCTGSDDETADDSDGSAPNGANDGDPSTENDSHTTVSNARWPMSRFTAGNRMVTDDWSGPDGPLEEGWTFETDDGVAVSGPVVDNGLVYVAAEDSVLYALDAVTGDVEWEIDRTYPDAPPGADYPPTTPAISDDTIYFLTDELEAIDPDDGDRRWSVDLGSRSREASDMRVYDGVVYVHTDGDLYAIDTETREIVWEGNADSTEDIAIGADGMFYVVRRTNNDHDYEVLGIDISSAGTDWTYSPPGNVSSGFGLMVRDGTVYLHEMEKLLAIDGHTGDAEVRTEFEQTNTLVPTRGRAPTIADGIAYSAAPSRYPAVHAVELDTGNEPETWDSSALETGPTGLRPFVSADTLYVWRGIGYVDINALDPKSGESRWSFDVRDHQDMVRGTVQGYTILEDKIIYSIDGNYGVVGMVM</sequence>
<protein>
    <submittedName>
        <fullName evidence="3">Pyrrolo-quinoline quinone</fullName>
    </submittedName>
</protein>
<dbReference type="EMBL" id="AOHZ01000011">
    <property type="protein sequence ID" value="ELY61655.1"/>
    <property type="molecule type" value="Genomic_DNA"/>
</dbReference>
<dbReference type="PANTHER" id="PTHR34512:SF30">
    <property type="entry name" value="OUTER MEMBRANE PROTEIN ASSEMBLY FACTOR BAMB"/>
    <property type="match status" value="1"/>
</dbReference>
<feature type="region of interest" description="Disordered" evidence="1">
    <location>
        <begin position="23"/>
        <end position="67"/>
    </location>
</feature>
<organism evidence="3 4">
    <name type="scientific">Natronolimnohabitans innermongolicus JCM 12255</name>
    <dbReference type="NCBI Taxonomy" id="1227499"/>
    <lineage>
        <taxon>Archaea</taxon>
        <taxon>Methanobacteriati</taxon>
        <taxon>Methanobacteriota</taxon>
        <taxon>Stenosarchaea group</taxon>
        <taxon>Halobacteria</taxon>
        <taxon>Halobacteriales</taxon>
        <taxon>Natrialbaceae</taxon>
        <taxon>Natronolimnohabitans</taxon>
    </lineage>
</organism>
<accession>L9XIW2</accession>
<dbReference type="Gene3D" id="2.130.10.10">
    <property type="entry name" value="YVTN repeat-like/Quinoprotein amine dehydrogenase"/>
    <property type="match status" value="1"/>
</dbReference>
<dbReference type="PROSITE" id="PS51318">
    <property type="entry name" value="TAT"/>
    <property type="match status" value="1"/>
</dbReference>
<dbReference type="InterPro" id="IPR006311">
    <property type="entry name" value="TAT_signal"/>
</dbReference>
<feature type="domain" description="Pyrrolo-quinoline quinone repeat" evidence="2">
    <location>
        <begin position="168"/>
        <end position="402"/>
    </location>
</feature>
<dbReference type="RefSeq" id="WP_007257768.1">
    <property type="nucleotide sequence ID" value="NZ_AOHZ01000011.1"/>
</dbReference>
<dbReference type="InterPro" id="IPR011047">
    <property type="entry name" value="Quinoprotein_ADH-like_sf"/>
</dbReference>
<evidence type="ECO:0000313" key="4">
    <source>
        <dbReference type="Proteomes" id="UP000011602"/>
    </source>
</evidence>
<evidence type="ECO:0000259" key="2">
    <source>
        <dbReference type="Pfam" id="PF13360"/>
    </source>
</evidence>
<dbReference type="Proteomes" id="UP000011602">
    <property type="component" value="Unassembled WGS sequence"/>
</dbReference>
<comment type="caution">
    <text evidence="3">The sequence shown here is derived from an EMBL/GenBank/DDBJ whole genome shotgun (WGS) entry which is preliminary data.</text>
</comment>
<dbReference type="STRING" id="1227499.C493_02286"/>
<dbReference type="PANTHER" id="PTHR34512">
    <property type="entry name" value="CELL SURFACE PROTEIN"/>
    <property type="match status" value="1"/>
</dbReference>
<feature type="compositionally biased region" description="Polar residues" evidence="1">
    <location>
        <begin position="51"/>
        <end position="64"/>
    </location>
</feature>
<feature type="compositionally biased region" description="Acidic residues" evidence="1">
    <location>
        <begin position="31"/>
        <end position="40"/>
    </location>
</feature>
<dbReference type="AlphaFoldDB" id="L9XIW2"/>
<dbReference type="SMART" id="SM00564">
    <property type="entry name" value="PQQ"/>
    <property type="match status" value="5"/>
</dbReference>
<dbReference type="eggNOG" id="arCOG02482">
    <property type="taxonomic scope" value="Archaea"/>
</dbReference>